<feature type="active site" description="Proton donor/acceptor" evidence="3">
    <location>
        <position position="81"/>
    </location>
</feature>
<dbReference type="EMBL" id="CP012871">
    <property type="protein sequence ID" value="ALR76667.1"/>
    <property type="molecule type" value="Genomic_DNA"/>
</dbReference>
<dbReference type="GO" id="GO:0005737">
    <property type="term" value="C:cytoplasm"/>
    <property type="evidence" value="ECO:0007669"/>
    <property type="project" value="TreeGrafter"/>
</dbReference>
<gene>
    <name evidence="5" type="ORF">AO703_10260</name>
</gene>
<dbReference type="GO" id="GO:0016791">
    <property type="term" value="F:phosphatase activity"/>
    <property type="evidence" value="ECO:0007669"/>
    <property type="project" value="TreeGrafter"/>
</dbReference>
<dbReference type="PANTHER" id="PTHR48100:SF1">
    <property type="entry name" value="HISTIDINE PHOSPHATASE FAMILY PROTEIN-RELATED"/>
    <property type="match status" value="1"/>
</dbReference>
<dbReference type="AlphaFoldDB" id="A0A806XCF9"/>
<evidence type="ECO:0000256" key="2">
    <source>
        <dbReference type="ARBA" id="ARBA00023235"/>
    </source>
</evidence>
<dbReference type="PIRSF" id="PIRSF000709">
    <property type="entry name" value="6PFK_2-Ptase"/>
    <property type="match status" value="1"/>
</dbReference>
<dbReference type="InterPro" id="IPR050275">
    <property type="entry name" value="PGM_Phosphatase"/>
</dbReference>
<evidence type="ECO:0000313" key="6">
    <source>
        <dbReference type="Proteomes" id="UP000069162"/>
    </source>
</evidence>
<keyword evidence="1" id="KW-0324">Glycolysis</keyword>
<proteinExistence type="predicted"/>
<dbReference type="RefSeq" id="WP_062741144.1">
    <property type="nucleotide sequence ID" value="NZ_CP012871.1"/>
</dbReference>
<dbReference type="SMART" id="SM00855">
    <property type="entry name" value="PGAM"/>
    <property type="match status" value="1"/>
</dbReference>
<evidence type="ECO:0000256" key="1">
    <source>
        <dbReference type="ARBA" id="ARBA00023152"/>
    </source>
</evidence>
<feature type="active site" description="Tele-phosphohistidine intermediate" evidence="3">
    <location>
        <position position="8"/>
    </location>
</feature>
<name>A0A806XCF9_9ENTR</name>
<feature type="binding site" evidence="4">
    <location>
        <position position="57"/>
    </location>
    <ligand>
        <name>substrate</name>
    </ligand>
</feature>
<organism evidence="5 6">
    <name type="scientific">[Enterobacter] lignolyticus</name>
    <dbReference type="NCBI Taxonomy" id="1334193"/>
    <lineage>
        <taxon>Bacteria</taxon>
        <taxon>Pseudomonadati</taxon>
        <taxon>Pseudomonadota</taxon>
        <taxon>Gammaproteobacteria</taxon>
        <taxon>Enterobacterales</taxon>
        <taxon>Enterobacteriaceae</taxon>
        <taxon>Pluralibacter</taxon>
    </lineage>
</organism>
<dbReference type="InterPro" id="IPR029033">
    <property type="entry name" value="His_PPase_superfam"/>
</dbReference>
<dbReference type="KEGG" id="kle:AO703_10260"/>
<evidence type="ECO:0000256" key="4">
    <source>
        <dbReference type="PIRSR" id="PIRSR613078-2"/>
    </source>
</evidence>
<keyword evidence="2" id="KW-0413">Isomerase</keyword>
<evidence type="ECO:0000313" key="5">
    <source>
        <dbReference type="EMBL" id="ALR76667.1"/>
    </source>
</evidence>
<dbReference type="Proteomes" id="UP000069162">
    <property type="component" value="Chromosome"/>
</dbReference>
<feature type="binding site" evidence="4">
    <location>
        <begin position="7"/>
        <end position="14"/>
    </location>
    <ligand>
        <name>substrate</name>
    </ligand>
</feature>
<dbReference type="CDD" id="cd07067">
    <property type="entry name" value="HP_PGM_like"/>
    <property type="match status" value="1"/>
</dbReference>
<dbReference type="PANTHER" id="PTHR48100">
    <property type="entry name" value="BROAD-SPECIFICITY PHOSPHATASE YOR283W-RELATED"/>
    <property type="match status" value="1"/>
</dbReference>
<evidence type="ECO:0008006" key="7">
    <source>
        <dbReference type="Google" id="ProtNLM"/>
    </source>
</evidence>
<dbReference type="Gene3D" id="3.40.50.1240">
    <property type="entry name" value="Phosphoglycerate mutase-like"/>
    <property type="match status" value="1"/>
</dbReference>
<evidence type="ECO:0000256" key="3">
    <source>
        <dbReference type="PIRSR" id="PIRSR613078-1"/>
    </source>
</evidence>
<dbReference type="InterPro" id="IPR001345">
    <property type="entry name" value="PG/BPGM_mutase_AS"/>
</dbReference>
<dbReference type="SUPFAM" id="SSF53254">
    <property type="entry name" value="Phosphoglycerate mutase-like"/>
    <property type="match status" value="1"/>
</dbReference>
<dbReference type="InterPro" id="IPR013078">
    <property type="entry name" value="His_Pase_superF_clade-1"/>
</dbReference>
<protein>
    <recommendedName>
        <fullName evidence="7">Phosphoglycerate mutase</fullName>
    </recommendedName>
</protein>
<reference evidence="6" key="1">
    <citation type="submission" date="2015-10" db="EMBL/GenBank/DDBJ databases">
        <title>Complete Genome Sequencing of Klebsiella sp. strain G5.</title>
        <authorList>
            <person name="Chan K.-G."/>
            <person name="Chen J.-W."/>
        </authorList>
    </citation>
    <scope>NUCLEOTIDE SEQUENCE [LARGE SCALE GENOMIC DNA]</scope>
    <source>
        <strain evidence="6">G5</strain>
    </source>
</reference>
<dbReference type="Pfam" id="PF00300">
    <property type="entry name" value="His_Phos_1"/>
    <property type="match status" value="1"/>
</dbReference>
<dbReference type="PROSITE" id="PS00175">
    <property type="entry name" value="PG_MUTASE"/>
    <property type="match status" value="1"/>
</dbReference>
<dbReference type="OrthoDB" id="9781415at2"/>
<accession>A0A806XCF9</accession>
<sequence>MRIYLVRHGETQWNAAGRVQGQLDSPVTARGIQQIAALCRALENEEIGCVVTSTLGRATLAAAQIAARFNCPVREDARLIERSFGGGDGNLYDEDLLCYGEPVAEVSQRAIAALLDISRLTTGNVCVVTHGHVIQSVVARLADNRHENFPRYAHDNGAYSVLDVTDNALTLVKWGIATHLLRI</sequence>